<comment type="caution">
    <text evidence="2">The sequence shown here is derived from an EMBL/GenBank/DDBJ whole genome shotgun (WGS) entry which is preliminary data.</text>
</comment>
<organism evidence="2 3">
    <name type="scientific">Phyllobacterium ifriqiyense</name>
    <dbReference type="NCBI Taxonomy" id="314238"/>
    <lineage>
        <taxon>Bacteria</taxon>
        <taxon>Pseudomonadati</taxon>
        <taxon>Pseudomonadota</taxon>
        <taxon>Alphaproteobacteria</taxon>
        <taxon>Hyphomicrobiales</taxon>
        <taxon>Phyllobacteriaceae</taxon>
        <taxon>Phyllobacterium</taxon>
    </lineage>
</organism>
<feature type="transmembrane region" description="Helical" evidence="1">
    <location>
        <begin position="119"/>
        <end position="138"/>
    </location>
</feature>
<feature type="transmembrane region" description="Helical" evidence="1">
    <location>
        <begin position="404"/>
        <end position="424"/>
    </location>
</feature>
<feature type="transmembrane region" description="Helical" evidence="1">
    <location>
        <begin position="220"/>
        <end position="243"/>
    </location>
</feature>
<keyword evidence="3" id="KW-1185">Reference proteome</keyword>
<protein>
    <submittedName>
        <fullName evidence="2">YbgC/YbaW family acyl-CoA thioester hydrolase</fullName>
    </submittedName>
</protein>
<reference evidence="2 3" key="1">
    <citation type="submission" date="2023-07" db="EMBL/GenBank/DDBJ databases">
        <title>Comparative genomics of wheat-associated soil bacteria to identify genetic determinants of phenazine resistance.</title>
        <authorList>
            <person name="Mouncey N."/>
        </authorList>
    </citation>
    <scope>NUCLEOTIDE SEQUENCE [LARGE SCALE GENOMIC DNA]</scope>
    <source>
        <strain evidence="2 3">W4I11</strain>
    </source>
</reference>
<feature type="transmembrane region" description="Helical" evidence="1">
    <location>
        <begin position="316"/>
        <end position="342"/>
    </location>
</feature>
<dbReference type="Proteomes" id="UP001237780">
    <property type="component" value="Unassembled WGS sequence"/>
</dbReference>
<feature type="transmembrane region" description="Helical" evidence="1">
    <location>
        <begin position="21"/>
        <end position="41"/>
    </location>
</feature>
<feature type="transmembrane region" description="Helical" evidence="1">
    <location>
        <begin position="47"/>
        <end position="70"/>
    </location>
</feature>
<name>A0ABU0S6V9_9HYPH</name>
<dbReference type="Pfam" id="PF13279">
    <property type="entry name" value="4HBT_2"/>
    <property type="match status" value="1"/>
</dbReference>
<keyword evidence="1" id="KW-0812">Transmembrane</keyword>
<sequence>MLVCGSPVLEKLDIMKFVRDLLWAPTIGLSWLWGLGFFYSIHVTLTYGWLGFFGFAIANVGGLWLFGYILGRTKRSPDQIIKDIEGRYAGVFLLFQMAALVVTIFGFVAYLWQPVVGEGSGLGVALLLLFACAIGHALNLQQLKLLHIVYTGVGVTAGIVLYLGLAKTSSYPGVPLQSFDARFYGLIMPTLIGFLLGPWLDIQHWQRAVTIKREGGNVGLAYGMGALLFFGFLFLNALTASAVGPIGSILSIDGLPSAQGAVSAATVLAAENGQPYLAVAFVIWTTIAMASTVDSFYCATSWFLKGKNLRSNSPLLALIPDNIASSPLWLLIGATWVSYAAVPANFSLMYFMMPFATLFVSASANLVCEALGAKARFDPVLSFMIGCGSSLIFVIGYVEPIPGFLVISPFIGLIGALPVIIELVGPRSKAIPVDIVDQPLRMAMSAPLMSSGNEETTPSHGFDGEWFVMQLVPTYDDTNSVGNVYFANYVRWVGKARELFFNVCMPDFDLATTRFYILTRSFTHDYRRESKEFEQITVRIKIARHNRKFVTLSHEIHSRSQGLLGHGEQSLMFVDRDNYNPLDIPGEVIKGFLAYWPKDSRLSPSYHPKTIEQSKRQA</sequence>
<gene>
    <name evidence="2" type="ORF">QFZ34_001662</name>
</gene>
<keyword evidence="1" id="KW-0472">Membrane</keyword>
<keyword evidence="2" id="KW-0378">Hydrolase</keyword>
<evidence type="ECO:0000313" key="3">
    <source>
        <dbReference type="Proteomes" id="UP001237780"/>
    </source>
</evidence>
<feature type="transmembrane region" description="Helical" evidence="1">
    <location>
        <begin position="380"/>
        <end position="398"/>
    </location>
</feature>
<feature type="transmembrane region" description="Helical" evidence="1">
    <location>
        <begin position="183"/>
        <end position="200"/>
    </location>
</feature>
<dbReference type="Gene3D" id="3.10.129.10">
    <property type="entry name" value="Hotdog Thioesterase"/>
    <property type="match status" value="1"/>
</dbReference>
<dbReference type="GO" id="GO:0016787">
    <property type="term" value="F:hydrolase activity"/>
    <property type="evidence" value="ECO:0007669"/>
    <property type="project" value="UniProtKB-KW"/>
</dbReference>
<feature type="transmembrane region" description="Helical" evidence="1">
    <location>
        <begin position="145"/>
        <end position="163"/>
    </location>
</feature>
<dbReference type="EMBL" id="JAUSZT010000003">
    <property type="protein sequence ID" value="MDQ0996480.1"/>
    <property type="molecule type" value="Genomic_DNA"/>
</dbReference>
<dbReference type="SUPFAM" id="SSF54637">
    <property type="entry name" value="Thioesterase/thiol ester dehydrase-isomerase"/>
    <property type="match status" value="1"/>
</dbReference>
<evidence type="ECO:0000256" key="1">
    <source>
        <dbReference type="SAM" id="Phobius"/>
    </source>
</evidence>
<dbReference type="InterPro" id="IPR029069">
    <property type="entry name" value="HotDog_dom_sf"/>
</dbReference>
<evidence type="ECO:0000313" key="2">
    <source>
        <dbReference type="EMBL" id="MDQ0996480.1"/>
    </source>
</evidence>
<feature type="transmembrane region" description="Helical" evidence="1">
    <location>
        <begin position="91"/>
        <end position="113"/>
    </location>
</feature>
<accession>A0ABU0S6V9</accession>
<feature type="transmembrane region" description="Helical" evidence="1">
    <location>
        <begin position="348"/>
        <end position="368"/>
    </location>
</feature>
<proteinExistence type="predicted"/>
<dbReference type="CDD" id="cd00586">
    <property type="entry name" value="4HBT"/>
    <property type="match status" value="1"/>
</dbReference>
<keyword evidence="1" id="KW-1133">Transmembrane helix</keyword>
<feature type="transmembrane region" description="Helical" evidence="1">
    <location>
        <begin position="276"/>
        <end position="304"/>
    </location>
</feature>